<keyword evidence="5 6" id="KW-0804">Transcription</keyword>
<dbReference type="EMBL" id="JACHEG010000008">
    <property type="protein sequence ID" value="MBB6165172.1"/>
    <property type="molecule type" value="Genomic_DNA"/>
</dbReference>
<dbReference type="InterPro" id="IPR036388">
    <property type="entry name" value="WH-like_DNA-bd_sf"/>
</dbReference>
<dbReference type="Gene3D" id="1.10.1740.10">
    <property type="match status" value="1"/>
</dbReference>
<dbReference type="NCBIfam" id="TIGR02937">
    <property type="entry name" value="sigma70-ECF"/>
    <property type="match status" value="1"/>
</dbReference>
<evidence type="ECO:0000313" key="10">
    <source>
        <dbReference type="Proteomes" id="UP000547879"/>
    </source>
</evidence>
<dbReference type="PANTHER" id="PTHR43133:SF25">
    <property type="entry name" value="RNA POLYMERASE SIGMA FACTOR RFAY-RELATED"/>
    <property type="match status" value="1"/>
</dbReference>
<dbReference type="InterPro" id="IPR013324">
    <property type="entry name" value="RNA_pol_sigma_r3/r4-like"/>
</dbReference>
<dbReference type="AlphaFoldDB" id="A0A7W9YB15"/>
<dbReference type="InterPro" id="IPR013325">
    <property type="entry name" value="RNA_pol_sigma_r2"/>
</dbReference>
<keyword evidence="10" id="KW-1185">Reference proteome</keyword>
<proteinExistence type="inferred from homology"/>
<dbReference type="Gene3D" id="1.10.10.10">
    <property type="entry name" value="Winged helix-like DNA-binding domain superfamily/Winged helix DNA-binding domain"/>
    <property type="match status" value="1"/>
</dbReference>
<comment type="caution">
    <text evidence="9">The sequence shown here is derived from an EMBL/GenBank/DDBJ whole genome shotgun (WGS) entry which is preliminary data.</text>
</comment>
<keyword evidence="3 6" id="KW-0731">Sigma factor</keyword>
<dbReference type="PANTHER" id="PTHR43133">
    <property type="entry name" value="RNA POLYMERASE ECF-TYPE SIGMA FACTO"/>
    <property type="match status" value="1"/>
</dbReference>
<evidence type="ECO:0000259" key="7">
    <source>
        <dbReference type="Pfam" id="PF04542"/>
    </source>
</evidence>
<evidence type="ECO:0000256" key="1">
    <source>
        <dbReference type="ARBA" id="ARBA00010641"/>
    </source>
</evidence>
<dbReference type="InterPro" id="IPR000838">
    <property type="entry name" value="RNA_pol_sigma70_ECF_CS"/>
</dbReference>
<comment type="similarity">
    <text evidence="1 6">Belongs to the sigma-70 factor family. ECF subfamily.</text>
</comment>
<feature type="domain" description="RNA polymerase sigma-70 region 2" evidence="7">
    <location>
        <begin position="16"/>
        <end position="76"/>
    </location>
</feature>
<dbReference type="InterPro" id="IPR013249">
    <property type="entry name" value="RNA_pol_sigma70_r4_t2"/>
</dbReference>
<feature type="domain" description="RNA polymerase sigma factor 70 region 4 type 2" evidence="8">
    <location>
        <begin position="105"/>
        <end position="155"/>
    </location>
</feature>
<dbReference type="SUPFAM" id="SSF88659">
    <property type="entry name" value="Sigma3 and sigma4 domains of RNA polymerase sigma factors"/>
    <property type="match status" value="1"/>
</dbReference>
<evidence type="ECO:0000256" key="2">
    <source>
        <dbReference type="ARBA" id="ARBA00023015"/>
    </source>
</evidence>
<evidence type="ECO:0000313" key="9">
    <source>
        <dbReference type="EMBL" id="MBB6165172.1"/>
    </source>
</evidence>
<dbReference type="InterPro" id="IPR039425">
    <property type="entry name" value="RNA_pol_sigma-70-like"/>
</dbReference>
<dbReference type="PROSITE" id="PS01063">
    <property type="entry name" value="SIGMA70_ECF"/>
    <property type="match status" value="1"/>
</dbReference>
<keyword evidence="2 6" id="KW-0805">Transcription regulation</keyword>
<accession>A0A7W9YB15</accession>
<dbReference type="GO" id="GO:0003677">
    <property type="term" value="F:DNA binding"/>
    <property type="evidence" value="ECO:0007669"/>
    <property type="project" value="UniProtKB-KW"/>
</dbReference>
<dbReference type="InterPro" id="IPR014284">
    <property type="entry name" value="RNA_pol_sigma-70_dom"/>
</dbReference>
<evidence type="ECO:0000256" key="5">
    <source>
        <dbReference type="ARBA" id="ARBA00023163"/>
    </source>
</evidence>
<evidence type="ECO:0000256" key="3">
    <source>
        <dbReference type="ARBA" id="ARBA00023082"/>
    </source>
</evidence>
<gene>
    <name evidence="9" type="ORF">HNQ72_005018</name>
</gene>
<dbReference type="Pfam" id="PF08281">
    <property type="entry name" value="Sigma70_r4_2"/>
    <property type="match status" value="1"/>
</dbReference>
<dbReference type="Pfam" id="PF04542">
    <property type="entry name" value="Sigma70_r2"/>
    <property type="match status" value="1"/>
</dbReference>
<dbReference type="InterPro" id="IPR007627">
    <property type="entry name" value="RNA_pol_sigma70_r2"/>
</dbReference>
<sequence length="165" mass="18535">MDRNTDDVIRADMIRLIPEIRNFAKRFSNNPNDVDDLVQETLLRGLANLDKFQPGTRLRSWLFTILRNSFCTRYQRGVREAPGREDCVSVQSSVPPAQEWAIRMQEFNRAVANLSPEHRGAFNAVLVDGDSYEAAAKRCGCPVGTIKSRVNRARLVLAQQTGGAT</sequence>
<protein>
    <recommendedName>
        <fullName evidence="6">RNA polymerase sigma factor</fullName>
    </recommendedName>
</protein>
<dbReference type="Proteomes" id="UP000547879">
    <property type="component" value="Unassembled WGS sequence"/>
</dbReference>
<reference evidence="9 10" key="1">
    <citation type="submission" date="2020-08" db="EMBL/GenBank/DDBJ databases">
        <title>Genomic Encyclopedia of Type Strains, Phase IV (KMG-IV): sequencing the most valuable type-strain genomes for metagenomic binning, comparative biology and taxonomic classification.</title>
        <authorList>
            <person name="Goeker M."/>
        </authorList>
    </citation>
    <scope>NUCLEOTIDE SEQUENCE [LARGE SCALE GENOMIC DNA]</scope>
    <source>
        <strain evidence="9 10">DSM 100734</strain>
    </source>
</reference>
<dbReference type="RefSeq" id="WP_183996241.1">
    <property type="nucleotide sequence ID" value="NZ_JACHEG010000008.1"/>
</dbReference>
<evidence type="ECO:0000256" key="6">
    <source>
        <dbReference type="RuleBase" id="RU000716"/>
    </source>
</evidence>
<organism evidence="9 10">
    <name type="scientific">Rhizobium wenxiniae</name>
    <dbReference type="NCBI Taxonomy" id="1737357"/>
    <lineage>
        <taxon>Bacteria</taxon>
        <taxon>Pseudomonadati</taxon>
        <taxon>Pseudomonadota</taxon>
        <taxon>Alphaproteobacteria</taxon>
        <taxon>Hyphomicrobiales</taxon>
        <taxon>Rhizobiaceae</taxon>
        <taxon>Rhizobium/Agrobacterium group</taxon>
        <taxon>Rhizobium</taxon>
    </lineage>
</organism>
<evidence type="ECO:0000256" key="4">
    <source>
        <dbReference type="ARBA" id="ARBA00023125"/>
    </source>
</evidence>
<name>A0A7W9YB15_9HYPH</name>
<evidence type="ECO:0000259" key="8">
    <source>
        <dbReference type="Pfam" id="PF08281"/>
    </source>
</evidence>
<dbReference type="SUPFAM" id="SSF88946">
    <property type="entry name" value="Sigma2 domain of RNA polymerase sigma factors"/>
    <property type="match status" value="1"/>
</dbReference>
<dbReference type="GO" id="GO:0016987">
    <property type="term" value="F:sigma factor activity"/>
    <property type="evidence" value="ECO:0007669"/>
    <property type="project" value="UniProtKB-KW"/>
</dbReference>
<keyword evidence="4 6" id="KW-0238">DNA-binding</keyword>
<dbReference type="GO" id="GO:0006352">
    <property type="term" value="P:DNA-templated transcription initiation"/>
    <property type="evidence" value="ECO:0007669"/>
    <property type="project" value="InterPro"/>
</dbReference>